<evidence type="ECO:0000256" key="2">
    <source>
        <dbReference type="ARBA" id="ARBA00022737"/>
    </source>
</evidence>
<dbReference type="Pfam" id="PF13306">
    <property type="entry name" value="LRR_5"/>
    <property type="match status" value="1"/>
</dbReference>
<evidence type="ECO:0000256" key="4">
    <source>
        <dbReference type="SAM" id="Phobius"/>
    </source>
</evidence>
<feature type="compositionally biased region" description="Low complexity" evidence="3">
    <location>
        <begin position="1131"/>
        <end position="1147"/>
    </location>
</feature>
<feature type="transmembrane region" description="Helical" evidence="4">
    <location>
        <begin position="1070"/>
        <end position="1093"/>
    </location>
</feature>
<proteinExistence type="predicted"/>
<dbReference type="Pfam" id="PF13855">
    <property type="entry name" value="LRR_8"/>
    <property type="match status" value="2"/>
</dbReference>
<dbReference type="InterPro" id="IPR001611">
    <property type="entry name" value="Leu-rich_rpt"/>
</dbReference>
<feature type="signal peptide" evidence="5">
    <location>
        <begin position="1"/>
        <end position="19"/>
    </location>
</feature>
<reference evidence="6" key="1">
    <citation type="submission" date="2021-10" db="EMBL/GenBank/DDBJ databases">
        <title>Tropical sea cucumber genome reveals ecological adaptation and Cuvierian tubules defense mechanism.</title>
        <authorList>
            <person name="Chen T."/>
        </authorList>
    </citation>
    <scope>NUCLEOTIDE SEQUENCE</scope>
    <source>
        <strain evidence="6">Nanhai2018</strain>
        <tissue evidence="6">Muscle</tissue>
    </source>
</reference>
<evidence type="ECO:0000256" key="3">
    <source>
        <dbReference type="SAM" id="MobiDB-lite"/>
    </source>
</evidence>
<keyword evidence="1" id="KW-0433">Leucine-rich repeat</keyword>
<dbReference type="EMBL" id="JAIZAY010000023">
    <property type="protein sequence ID" value="KAJ8020080.1"/>
    <property type="molecule type" value="Genomic_DNA"/>
</dbReference>
<keyword evidence="4" id="KW-0472">Membrane</keyword>
<dbReference type="OrthoDB" id="4691307at2759"/>
<dbReference type="SMART" id="SM00369">
    <property type="entry name" value="LRR_TYP"/>
    <property type="match status" value="8"/>
</dbReference>
<dbReference type="Gene3D" id="3.80.10.10">
    <property type="entry name" value="Ribonuclease Inhibitor"/>
    <property type="match status" value="2"/>
</dbReference>
<dbReference type="InterPro" id="IPR003591">
    <property type="entry name" value="Leu-rich_rpt_typical-subtyp"/>
</dbReference>
<dbReference type="SUPFAM" id="SSF52058">
    <property type="entry name" value="L domain-like"/>
    <property type="match status" value="1"/>
</dbReference>
<dbReference type="PROSITE" id="PS51450">
    <property type="entry name" value="LRR"/>
    <property type="match status" value="1"/>
</dbReference>
<feature type="transmembrane region" description="Helical" evidence="4">
    <location>
        <begin position="877"/>
        <end position="902"/>
    </location>
</feature>
<sequence length="1162" mass="132642">MNLTMHVLLLVGVLSSVLSVTRSSAEKTASEKSSVPSACGPAGICHCTSVKTVDCRQRGLSVLPKNIPNDTLRLDLANNKITFIPKNAMMQFTDLIYLNISRNKIEKSFSLPSTINSFFANDNKLKTISNFFSGEFLYLKDVNLENNDFADIPDGIFKGCPNLQHLNLKNNDLKYIPDGTFTRCSKLQNLKLDGNPIVKLTNETLKGLTNILQISMRYVPLEYIDADAFMDPCQSLQTFVLKSCKLETLPKGLFRGCHSLQELIFAQCDFRRFGEVEITGPQNLMALEISRSYSMPEISEKAFVSLNSINTISITMDNLSEIPAELFRNVTIGTQVNFGFNRLRHLPEDLFKTNNSIQTLMLHCNEIVYIPQKFFRHLSQLKYLFLFRNYLTRISSGMFLGTSLTELYLFRNSITEIVGQPFNTSLHSVSSIKIVELRDNPIEALSDESIDNLSNETSLVLNCEGVDLPRWINDVSIRCVSPSDLLEIQHIGRHTMRRAALSNGGFYCVNEYNTNVFTCTACSNGTYGSKIKTGCFQCPAGGFYQENVGMVSEAEGDIKCHTCDKGTYVHERGGNSSSSCNVCPEGTDKNRVAGFRACYCLKNYYRTDRFDKCMLCPQRGLLCDKDVVMIAHGYYWNWTLNDLYLYKDLVRNLQTFNDSYNRSTSTYNGSFPIVYECPKAEICINNIGNVEGNCKEGYTDWMCTVCKDGYFKLFGYCKPCTSFWLLVIDFVVFTASFLLLLFIILKPSFGRRDVDHAGRSFSDIVVSRVKIVLGFYQVVTNYWHSIGTFPWTKVFQKVISEIMKTFRFTFITLFVSPSCFMGWFKWNPHTQLKLLYAAYGVFLLVMIVSYIIAWRIMKKIERRFAGYITGTRKFKDLFLKAMVVILFITYTETCHVTFQLFFCDEYRLYEKEKKTVLLLHSDYSIHCDTATHRLHKLLSIPFIVYIIVFPITLLIALKKYSIANVTNGIHPRKYPEWLYFLCENYKAECWYWEILELSRKLLLTFIPLRFGWKGLSKIVGLTLSVLFLSIHIYKKPIKNKGENRLQLVSLLFLNFNMTVTAVSMPEDVEGFVLIFVSILNVGIIVFLTGKAVVKLYYLAKKTLKYCLPLRHHHRQEDEDTVCSEEMQPLVSSTSSGSSSTQSLSCSSPGLFRRQLSHSVSSN</sequence>
<evidence type="ECO:0000313" key="7">
    <source>
        <dbReference type="Proteomes" id="UP001152320"/>
    </source>
</evidence>
<feature type="transmembrane region" description="Helical" evidence="4">
    <location>
        <begin position="1014"/>
        <end position="1033"/>
    </location>
</feature>
<keyword evidence="5" id="KW-0732">Signal</keyword>
<feature type="region of interest" description="Disordered" evidence="3">
    <location>
        <begin position="1117"/>
        <end position="1148"/>
    </location>
</feature>
<dbReference type="GO" id="GO:0005615">
    <property type="term" value="C:extracellular space"/>
    <property type="evidence" value="ECO:0007669"/>
    <property type="project" value="TreeGrafter"/>
</dbReference>
<keyword evidence="7" id="KW-1185">Reference proteome</keyword>
<dbReference type="SMART" id="SM01411">
    <property type="entry name" value="Ephrin_rec_like"/>
    <property type="match status" value="2"/>
</dbReference>
<dbReference type="PANTHER" id="PTHR45712:SF22">
    <property type="entry name" value="INSULIN-LIKE GROWTH FACTOR-BINDING PROTEIN COMPLEX ACID LABILE SUBUNIT"/>
    <property type="match status" value="1"/>
</dbReference>
<keyword evidence="4" id="KW-0812">Transmembrane</keyword>
<dbReference type="Proteomes" id="UP001152320">
    <property type="component" value="Chromosome 23"/>
</dbReference>
<dbReference type="Gene3D" id="2.10.50.10">
    <property type="entry name" value="Tumor Necrosis Factor Receptor, subunit A, domain 2"/>
    <property type="match status" value="1"/>
</dbReference>
<feature type="transmembrane region" description="Helical" evidence="4">
    <location>
        <begin position="836"/>
        <end position="856"/>
    </location>
</feature>
<name>A0A9Q0YD50_HOLLE</name>
<dbReference type="InterPro" id="IPR026906">
    <property type="entry name" value="LRR_5"/>
</dbReference>
<evidence type="ECO:0000256" key="1">
    <source>
        <dbReference type="ARBA" id="ARBA00022614"/>
    </source>
</evidence>
<dbReference type="FunFam" id="3.80.10.10:FF:001164">
    <property type="entry name" value="GH01279p"/>
    <property type="match status" value="1"/>
</dbReference>
<evidence type="ECO:0000313" key="6">
    <source>
        <dbReference type="EMBL" id="KAJ8020080.1"/>
    </source>
</evidence>
<gene>
    <name evidence="6" type="ORF">HOLleu_41926</name>
</gene>
<keyword evidence="4" id="KW-1133">Transmembrane helix</keyword>
<keyword evidence="2" id="KW-0677">Repeat</keyword>
<feature type="transmembrane region" description="Helical" evidence="4">
    <location>
        <begin position="805"/>
        <end position="824"/>
    </location>
</feature>
<dbReference type="SUPFAM" id="SSF52047">
    <property type="entry name" value="RNI-like"/>
    <property type="match status" value="1"/>
</dbReference>
<protein>
    <submittedName>
        <fullName evidence="6">Leucine-rich repeat-containing G-protein coupled receptor 4</fullName>
    </submittedName>
</protein>
<dbReference type="InterPro" id="IPR032675">
    <property type="entry name" value="LRR_dom_sf"/>
</dbReference>
<keyword evidence="6" id="KW-0675">Receptor</keyword>
<comment type="caution">
    <text evidence="6">The sequence shown here is derived from an EMBL/GenBank/DDBJ whole genome shotgun (WGS) entry which is preliminary data.</text>
</comment>
<organism evidence="6 7">
    <name type="scientific">Holothuria leucospilota</name>
    <name type="common">Black long sea cucumber</name>
    <name type="synonym">Mertensiothuria leucospilota</name>
    <dbReference type="NCBI Taxonomy" id="206669"/>
    <lineage>
        <taxon>Eukaryota</taxon>
        <taxon>Metazoa</taxon>
        <taxon>Echinodermata</taxon>
        <taxon>Eleutherozoa</taxon>
        <taxon>Echinozoa</taxon>
        <taxon>Holothuroidea</taxon>
        <taxon>Aspidochirotacea</taxon>
        <taxon>Aspidochirotida</taxon>
        <taxon>Holothuriidae</taxon>
        <taxon>Holothuria</taxon>
    </lineage>
</organism>
<dbReference type="InterPro" id="IPR009030">
    <property type="entry name" value="Growth_fac_rcpt_cys_sf"/>
</dbReference>
<feature type="transmembrane region" description="Helical" evidence="4">
    <location>
        <begin position="938"/>
        <end position="957"/>
    </location>
</feature>
<evidence type="ECO:0000256" key="5">
    <source>
        <dbReference type="SAM" id="SignalP"/>
    </source>
</evidence>
<accession>A0A9Q0YD50</accession>
<dbReference type="AlphaFoldDB" id="A0A9Q0YD50"/>
<feature type="chain" id="PRO_5040287562" evidence="5">
    <location>
        <begin position="20"/>
        <end position="1162"/>
    </location>
</feature>
<dbReference type="PANTHER" id="PTHR45712">
    <property type="entry name" value="AGAP008170-PA"/>
    <property type="match status" value="1"/>
</dbReference>
<dbReference type="InterPro" id="IPR050333">
    <property type="entry name" value="SLRP"/>
</dbReference>
<feature type="transmembrane region" description="Helical" evidence="4">
    <location>
        <begin position="723"/>
        <end position="745"/>
    </location>
</feature>
<dbReference type="SUPFAM" id="SSF57184">
    <property type="entry name" value="Growth factor receptor domain"/>
    <property type="match status" value="1"/>
</dbReference>